<feature type="compositionally biased region" description="Basic residues" evidence="5">
    <location>
        <begin position="1"/>
        <end position="10"/>
    </location>
</feature>
<keyword evidence="4" id="KW-0802">TPR repeat</keyword>
<proteinExistence type="predicted"/>
<dbReference type="PANTHER" id="PTHR45783:SF3">
    <property type="entry name" value="KINESIN LIGHT CHAIN"/>
    <property type="match status" value="1"/>
</dbReference>
<organism evidence="6 7">
    <name type="scientific">Ectocarpus siliculosus</name>
    <name type="common">Brown alga</name>
    <name type="synonym">Conferva siliculosa</name>
    <dbReference type="NCBI Taxonomy" id="2880"/>
    <lineage>
        <taxon>Eukaryota</taxon>
        <taxon>Sar</taxon>
        <taxon>Stramenopiles</taxon>
        <taxon>Ochrophyta</taxon>
        <taxon>PX clade</taxon>
        <taxon>Phaeophyceae</taxon>
        <taxon>Ectocarpales</taxon>
        <taxon>Ectocarpaceae</taxon>
        <taxon>Ectocarpus</taxon>
    </lineage>
</organism>
<evidence type="ECO:0000256" key="3">
    <source>
        <dbReference type="ARBA" id="ARBA00022737"/>
    </source>
</evidence>
<dbReference type="GO" id="GO:0005871">
    <property type="term" value="C:kinesin complex"/>
    <property type="evidence" value="ECO:0007669"/>
    <property type="project" value="InterPro"/>
</dbReference>
<evidence type="ECO:0000256" key="4">
    <source>
        <dbReference type="ARBA" id="ARBA00022803"/>
    </source>
</evidence>
<evidence type="ECO:0000256" key="2">
    <source>
        <dbReference type="ARBA" id="ARBA00022490"/>
    </source>
</evidence>
<name>D8LPW2_ECTSI</name>
<dbReference type="SUPFAM" id="SSF48452">
    <property type="entry name" value="TPR-like"/>
    <property type="match status" value="1"/>
</dbReference>
<dbReference type="InterPro" id="IPR011990">
    <property type="entry name" value="TPR-like_helical_dom_sf"/>
</dbReference>
<keyword evidence="7" id="KW-1185">Reference proteome</keyword>
<dbReference type="AlphaFoldDB" id="D8LPW2"/>
<dbReference type="Pfam" id="PF13424">
    <property type="entry name" value="TPR_12"/>
    <property type="match status" value="1"/>
</dbReference>
<dbReference type="PANTHER" id="PTHR45783">
    <property type="entry name" value="KINESIN LIGHT CHAIN"/>
    <property type="match status" value="1"/>
</dbReference>
<feature type="region of interest" description="Disordered" evidence="5">
    <location>
        <begin position="1"/>
        <end position="36"/>
    </location>
</feature>
<evidence type="ECO:0000256" key="5">
    <source>
        <dbReference type="SAM" id="MobiDB-lite"/>
    </source>
</evidence>
<gene>
    <name evidence="6" type="ORF">Esi_0056_0007</name>
</gene>
<comment type="subcellular location">
    <subcellularLocation>
        <location evidence="1">Cytoplasm</location>
    </subcellularLocation>
</comment>
<dbReference type="GO" id="GO:0005737">
    <property type="term" value="C:cytoplasm"/>
    <property type="evidence" value="ECO:0007669"/>
    <property type="project" value="UniProtKB-SubCell"/>
</dbReference>
<keyword evidence="2" id="KW-0963">Cytoplasm</keyword>
<dbReference type="Gene3D" id="1.25.40.10">
    <property type="entry name" value="Tetratricopeptide repeat domain"/>
    <property type="match status" value="1"/>
</dbReference>
<dbReference type="InterPro" id="IPR002151">
    <property type="entry name" value="Kinesin_light"/>
</dbReference>
<dbReference type="Proteomes" id="UP000002630">
    <property type="component" value="Linkage Group LG10"/>
</dbReference>
<dbReference type="STRING" id="2880.D8LPW2"/>
<sequence length="139" mass="15728">MVRSRCQRRGPRGEVDAVLQRPQRRSHLRRSVSSSGEIVHGRVRGLLESQGKYDEGDPLYLRAIEIGEKTLGPDHPALATSLNNRARMLEAQGKHNEAIPLLERASSIRRKRLGGCHHSTVDTQITLERVQKHVREETN</sequence>
<dbReference type="OrthoDB" id="10031679at2759"/>
<reference evidence="6 7" key="1">
    <citation type="journal article" date="2010" name="Nature">
        <title>The Ectocarpus genome and the independent evolution of multicellularity in brown algae.</title>
        <authorList>
            <person name="Cock J.M."/>
            <person name="Sterck L."/>
            <person name="Rouze P."/>
            <person name="Scornet D."/>
            <person name="Allen A.E."/>
            <person name="Amoutzias G."/>
            <person name="Anthouard V."/>
            <person name="Artiguenave F."/>
            <person name="Aury J.M."/>
            <person name="Badger J.H."/>
            <person name="Beszteri B."/>
            <person name="Billiau K."/>
            <person name="Bonnet E."/>
            <person name="Bothwell J.H."/>
            <person name="Bowler C."/>
            <person name="Boyen C."/>
            <person name="Brownlee C."/>
            <person name="Carrano C.J."/>
            <person name="Charrier B."/>
            <person name="Cho G.Y."/>
            <person name="Coelho S.M."/>
            <person name="Collen J."/>
            <person name="Corre E."/>
            <person name="Da Silva C."/>
            <person name="Delage L."/>
            <person name="Delaroque N."/>
            <person name="Dittami S.M."/>
            <person name="Doulbeau S."/>
            <person name="Elias M."/>
            <person name="Farnham G."/>
            <person name="Gachon C.M."/>
            <person name="Gschloessl B."/>
            <person name="Heesch S."/>
            <person name="Jabbari K."/>
            <person name="Jubin C."/>
            <person name="Kawai H."/>
            <person name="Kimura K."/>
            <person name="Kloareg B."/>
            <person name="Kupper F.C."/>
            <person name="Lang D."/>
            <person name="Le Bail A."/>
            <person name="Leblanc C."/>
            <person name="Lerouge P."/>
            <person name="Lohr M."/>
            <person name="Lopez P.J."/>
            <person name="Martens C."/>
            <person name="Maumus F."/>
            <person name="Michel G."/>
            <person name="Miranda-Saavedra D."/>
            <person name="Morales J."/>
            <person name="Moreau H."/>
            <person name="Motomura T."/>
            <person name="Nagasato C."/>
            <person name="Napoli C.A."/>
            <person name="Nelson D.R."/>
            <person name="Nyvall-Collen P."/>
            <person name="Peters A.F."/>
            <person name="Pommier C."/>
            <person name="Potin P."/>
            <person name="Poulain J."/>
            <person name="Quesneville H."/>
            <person name="Read B."/>
            <person name="Rensing S.A."/>
            <person name="Ritter A."/>
            <person name="Rousvoal S."/>
            <person name="Samanta M."/>
            <person name="Samson G."/>
            <person name="Schroeder D.C."/>
            <person name="Segurens B."/>
            <person name="Strittmatter M."/>
            <person name="Tonon T."/>
            <person name="Tregear J.W."/>
            <person name="Valentin K."/>
            <person name="von Dassow P."/>
            <person name="Yamagishi T."/>
            <person name="Van de Peer Y."/>
            <person name="Wincker P."/>
        </authorList>
    </citation>
    <scope>NUCLEOTIDE SEQUENCE [LARGE SCALE GENOMIC DNA]</scope>
    <source>
        <strain evidence="7">Ec32 / CCAP1310/4</strain>
    </source>
</reference>
<accession>D8LPW2</accession>
<dbReference type="InParanoid" id="D8LPW2"/>
<dbReference type="EMBL" id="FN649735">
    <property type="protein sequence ID" value="CBN74854.1"/>
    <property type="molecule type" value="Genomic_DNA"/>
</dbReference>
<dbReference type="GO" id="GO:0019894">
    <property type="term" value="F:kinesin binding"/>
    <property type="evidence" value="ECO:0007669"/>
    <property type="project" value="TreeGrafter"/>
</dbReference>
<dbReference type="GO" id="GO:0007018">
    <property type="term" value="P:microtubule-based movement"/>
    <property type="evidence" value="ECO:0007669"/>
    <property type="project" value="TreeGrafter"/>
</dbReference>
<dbReference type="eggNOG" id="KOG1840">
    <property type="taxonomic scope" value="Eukaryota"/>
</dbReference>
<evidence type="ECO:0000256" key="1">
    <source>
        <dbReference type="ARBA" id="ARBA00004496"/>
    </source>
</evidence>
<evidence type="ECO:0000313" key="7">
    <source>
        <dbReference type="Proteomes" id="UP000002630"/>
    </source>
</evidence>
<dbReference type="EMBL" id="FN648774">
    <property type="protein sequence ID" value="CBN74854.1"/>
    <property type="molecule type" value="Genomic_DNA"/>
</dbReference>
<protein>
    <submittedName>
        <fullName evidence="6">TPR repeat-containing protein</fullName>
    </submittedName>
</protein>
<evidence type="ECO:0000313" key="6">
    <source>
        <dbReference type="EMBL" id="CBN74854.1"/>
    </source>
</evidence>
<keyword evidence="3" id="KW-0677">Repeat</keyword>